<proteinExistence type="predicted"/>
<name>A0A239ACP8_9PROT</name>
<keyword evidence="3" id="KW-1185">Reference proteome</keyword>
<feature type="domain" description="DUF4340" evidence="1">
    <location>
        <begin position="68"/>
        <end position="232"/>
    </location>
</feature>
<dbReference type="AlphaFoldDB" id="A0A239ACP8"/>
<evidence type="ECO:0000313" key="2">
    <source>
        <dbReference type="EMBL" id="SNR93417.1"/>
    </source>
</evidence>
<dbReference type="InterPro" id="IPR025641">
    <property type="entry name" value="DUF4340"/>
</dbReference>
<accession>A0A239ACP8</accession>
<dbReference type="OrthoDB" id="8534137at2"/>
<dbReference type="Pfam" id="PF14238">
    <property type="entry name" value="DUF4340"/>
    <property type="match status" value="1"/>
</dbReference>
<dbReference type="EMBL" id="FZOA01000007">
    <property type="protein sequence ID" value="SNR93417.1"/>
    <property type="molecule type" value="Genomic_DNA"/>
</dbReference>
<protein>
    <recommendedName>
        <fullName evidence="1">DUF4340 domain-containing protein</fullName>
    </recommendedName>
</protein>
<organism evidence="2 3">
    <name type="scientific">Methylobacillus rhizosphaerae</name>
    <dbReference type="NCBI Taxonomy" id="551994"/>
    <lineage>
        <taxon>Bacteria</taxon>
        <taxon>Pseudomonadati</taxon>
        <taxon>Pseudomonadota</taxon>
        <taxon>Betaproteobacteria</taxon>
        <taxon>Nitrosomonadales</taxon>
        <taxon>Methylophilaceae</taxon>
        <taxon>Methylobacillus</taxon>
    </lineage>
</organism>
<evidence type="ECO:0000313" key="3">
    <source>
        <dbReference type="Proteomes" id="UP000198305"/>
    </source>
</evidence>
<dbReference type="Proteomes" id="UP000198305">
    <property type="component" value="Unassembled WGS sequence"/>
</dbReference>
<evidence type="ECO:0000259" key="1">
    <source>
        <dbReference type="Pfam" id="PF14238"/>
    </source>
</evidence>
<gene>
    <name evidence="2" type="ORF">SAMN05192560_1829</name>
</gene>
<dbReference type="RefSeq" id="WP_089375912.1">
    <property type="nucleotide sequence ID" value="NZ_FZOA01000007.1"/>
</dbReference>
<reference evidence="3" key="1">
    <citation type="submission" date="2017-06" db="EMBL/GenBank/DDBJ databases">
        <authorList>
            <person name="Varghese N."/>
            <person name="Submissions S."/>
        </authorList>
    </citation>
    <scope>NUCLEOTIDE SEQUENCE [LARGE SCALE GENOMIC DNA]</scope>
    <source>
        <strain evidence="3">Ca-68</strain>
    </source>
</reference>
<sequence length="293" mass="33389">MRARWLINLVLLLLVAGVGAFLYLNPQHEQEAPPSYEVSTLKLADFDRLSIEFPAKAAVVLEKIDGFWRLAQPYSARADQQTVQRLVSIVAAKSSEKFPANDAARFGMDNPRLKIKLNNEEFIFGIYNPVTGEQYVAYKDAVYLLSGLYSETAATQLVEMLDKSPLKPREEIAGFDLSHLEQWEEVRLQLNLDEHGKWQVSAPGAKPEQNDINEWFDGYWTKVRALSVEPYTPDRKESYPFVSIKLKDGKQVRFDKLQESPQLILGRPDEGMRYYFPADVGFTMLNPPVGLSR</sequence>